<dbReference type="OrthoDB" id="5313995at2759"/>
<keyword evidence="1" id="KW-0472">Membrane</keyword>
<evidence type="ECO:0000256" key="1">
    <source>
        <dbReference type="SAM" id="Phobius"/>
    </source>
</evidence>
<feature type="transmembrane region" description="Helical" evidence="1">
    <location>
        <begin position="20"/>
        <end position="38"/>
    </location>
</feature>
<dbReference type="PANTHER" id="PTHR37019">
    <property type="entry name" value="CHROMOSOME 1, WHOLE GENOME SHOTGUN SEQUENCE"/>
    <property type="match status" value="1"/>
</dbReference>
<keyword evidence="1" id="KW-0812">Transmembrane</keyword>
<evidence type="ECO:0000313" key="4">
    <source>
        <dbReference type="Proteomes" id="UP000799778"/>
    </source>
</evidence>
<sequence>MSHPEDIPTASRIPVLYRALFLYIEPFSTLAGAVQAHYRQSQYLQLTHPASAPAHDRIPLSTSIVLTQLANLYFLLCINEALVLRCTRDLKVWKTFLFGLLVADFGHLYSVRLVGSWIYWKFWQWNPMDVGSVPFVYLLAIARILFLAGVGFASPIITTTTKTKGYTYKGA</sequence>
<dbReference type="EMBL" id="ML978066">
    <property type="protein sequence ID" value="KAF2020426.1"/>
    <property type="molecule type" value="Genomic_DNA"/>
</dbReference>
<dbReference type="RefSeq" id="XP_033388765.1">
    <property type="nucleotide sequence ID" value="XM_033534864.1"/>
</dbReference>
<gene>
    <name evidence="3" type="ORF">BU24DRAFT_982</name>
</gene>
<reference evidence="3" key="1">
    <citation type="journal article" date="2020" name="Stud. Mycol.">
        <title>101 Dothideomycetes genomes: a test case for predicting lifestyles and emergence of pathogens.</title>
        <authorList>
            <person name="Haridas S."/>
            <person name="Albert R."/>
            <person name="Binder M."/>
            <person name="Bloem J."/>
            <person name="Labutti K."/>
            <person name="Salamov A."/>
            <person name="Andreopoulos B."/>
            <person name="Baker S."/>
            <person name="Barry K."/>
            <person name="Bills G."/>
            <person name="Bluhm B."/>
            <person name="Cannon C."/>
            <person name="Castanera R."/>
            <person name="Culley D."/>
            <person name="Daum C."/>
            <person name="Ezra D."/>
            <person name="Gonzalez J."/>
            <person name="Henrissat B."/>
            <person name="Kuo A."/>
            <person name="Liang C."/>
            <person name="Lipzen A."/>
            <person name="Lutzoni F."/>
            <person name="Magnuson J."/>
            <person name="Mondo S."/>
            <person name="Nolan M."/>
            <person name="Ohm R."/>
            <person name="Pangilinan J."/>
            <person name="Park H.-J."/>
            <person name="Ramirez L."/>
            <person name="Alfaro M."/>
            <person name="Sun H."/>
            <person name="Tritt A."/>
            <person name="Yoshinaga Y."/>
            <person name="Zwiers L.-H."/>
            <person name="Turgeon B."/>
            <person name="Goodwin S."/>
            <person name="Spatafora J."/>
            <person name="Crous P."/>
            <person name="Grigoriev I."/>
        </authorList>
    </citation>
    <scope>NUCLEOTIDE SEQUENCE</scope>
    <source>
        <strain evidence="3">CBS 175.79</strain>
    </source>
</reference>
<protein>
    <recommendedName>
        <fullName evidence="2">DUF7704 domain-containing protein</fullName>
    </recommendedName>
</protein>
<keyword evidence="4" id="KW-1185">Reference proteome</keyword>
<organism evidence="3 4">
    <name type="scientific">Aaosphaeria arxii CBS 175.79</name>
    <dbReference type="NCBI Taxonomy" id="1450172"/>
    <lineage>
        <taxon>Eukaryota</taxon>
        <taxon>Fungi</taxon>
        <taxon>Dikarya</taxon>
        <taxon>Ascomycota</taxon>
        <taxon>Pezizomycotina</taxon>
        <taxon>Dothideomycetes</taxon>
        <taxon>Pleosporomycetidae</taxon>
        <taxon>Pleosporales</taxon>
        <taxon>Pleosporales incertae sedis</taxon>
        <taxon>Aaosphaeria</taxon>
    </lineage>
</organism>
<evidence type="ECO:0000259" key="2">
    <source>
        <dbReference type="Pfam" id="PF24803"/>
    </source>
</evidence>
<proteinExistence type="predicted"/>
<dbReference type="GeneID" id="54292261"/>
<feature type="transmembrane region" description="Helical" evidence="1">
    <location>
        <begin position="135"/>
        <end position="157"/>
    </location>
</feature>
<name>A0A6A5Y572_9PLEO</name>
<feature type="transmembrane region" description="Helical" evidence="1">
    <location>
        <begin position="96"/>
        <end position="120"/>
    </location>
</feature>
<keyword evidence="1" id="KW-1133">Transmembrane helix</keyword>
<dbReference type="Proteomes" id="UP000799778">
    <property type="component" value="Unassembled WGS sequence"/>
</dbReference>
<evidence type="ECO:0000313" key="3">
    <source>
        <dbReference type="EMBL" id="KAF2020426.1"/>
    </source>
</evidence>
<dbReference type="AlphaFoldDB" id="A0A6A5Y572"/>
<dbReference type="InterPro" id="IPR056121">
    <property type="entry name" value="DUF7704"/>
</dbReference>
<accession>A0A6A5Y572</accession>
<dbReference type="PANTHER" id="PTHR37019:SF1">
    <property type="entry name" value="EXPERA DOMAIN-CONTAINING PROTEIN"/>
    <property type="match status" value="1"/>
</dbReference>
<dbReference type="Pfam" id="PF24803">
    <property type="entry name" value="DUF7704"/>
    <property type="match status" value="1"/>
</dbReference>
<feature type="domain" description="DUF7704" evidence="2">
    <location>
        <begin position="10"/>
        <end position="150"/>
    </location>
</feature>